<sequence>MGAPPSCRSRSHLASLTSPARPPTSPPLSGTADPLTRRLSYPPKVYAPDFDIDIDIVVIFLLD</sequence>
<dbReference type="EMBL" id="LACI01002709">
    <property type="protein sequence ID" value="KJU81414.1"/>
    <property type="molecule type" value="Genomic_DNA"/>
</dbReference>
<accession>A0A0F3GHI9</accession>
<proteinExistence type="predicted"/>
<dbReference type="AlphaFoldDB" id="A0A0F3GHI9"/>
<comment type="caution">
    <text evidence="2">The sequence shown here is derived from an EMBL/GenBank/DDBJ whole genome shotgun (WGS) entry which is preliminary data.</text>
</comment>
<name>A0A0F3GHI9_9BACT</name>
<gene>
    <name evidence="2" type="ORF">MBAV_006394</name>
</gene>
<feature type="region of interest" description="Disordered" evidence="1">
    <location>
        <begin position="1"/>
        <end position="35"/>
    </location>
</feature>
<organism evidence="2 3">
    <name type="scientific">Candidatus Magnetobacterium bavaricum</name>
    <dbReference type="NCBI Taxonomy" id="29290"/>
    <lineage>
        <taxon>Bacteria</taxon>
        <taxon>Pseudomonadati</taxon>
        <taxon>Nitrospirota</taxon>
        <taxon>Thermodesulfovibrionia</taxon>
        <taxon>Thermodesulfovibrionales</taxon>
        <taxon>Candidatus Magnetobacteriaceae</taxon>
        <taxon>Candidatus Magnetobacterium</taxon>
    </lineage>
</organism>
<evidence type="ECO:0000313" key="2">
    <source>
        <dbReference type="EMBL" id="KJU81414.1"/>
    </source>
</evidence>
<evidence type="ECO:0000256" key="1">
    <source>
        <dbReference type="SAM" id="MobiDB-lite"/>
    </source>
</evidence>
<protein>
    <submittedName>
        <fullName evidence="2">Uncharacterized protein</fullName>
    </submittedName>
</protein>
<evidence type="ECO:0000313" key="3">
    <source>
        <dbReference type="Proteomes" id="UP000033423"/>
    </source>
</evidence>
<reference evidence="2 3" key="1">
    <citation type="submission" date="2015-02" db="EMBL/GenBank/DDBJ databases">
        <title>Single-cell genomics of uncultivated deep-branching MTB reveals a conserved set of magnetosome genes.</title>
        <authorList>
            <person name="Kolinko S."/>
            <person name="Richter M."/>
            <person name="Glockner F.O."/>
            <person name="Brachmann A."/>
            <person name="Schuler D."/>
        </authorList>
    </citation>
    <scope>NUCLEOTIDE SEQUENCE [LARGE SCALE GENOMIC DNA]</scope>
    <source>
        <strain evidence="2">TM-1</strain>
    </source>
</reference>
<dbReference type="Proteomes" id="UP000033423">
    <property type="component" value="Unassembled WGS sequence"/>
</dbReference>
<keyword evidence="3" id="KW-1185">Reference proteome</keyword>